<gene>
    <name evidence="4" type="ORF">CR105_18890</name>
</gene>
<dbReference type="OrthoDB" id="9813903at2"/>
<dbReference type="Proteomes" id="UP000230390">
    <property type="component" value="Unassembled WGS sequence"/>
</dbReference>
<dbReference type="PANTHER" id="PTHR33121:SF70">
    <property type="entry name" value="SIGNALING PROTEIN YKOW"/>
    <property type="match status" value="1"/>
</dbReference>
<feature type="domain" description="GGDEF" evidence="3">
    <location>
        <begin position="224"/>
        <end position="368"/>
    </location>
</feature>
<dbReference type="Pfam" id="PF00990">
    <property type="entry name" value="GGDEF"/>
    <property type="match status" value="1"/>
</dbReference>
<dbReference type="InterPro" id="IPR050706">
    <property type="entry name" value="Cyclic-di-GMP_PDE-like"/>
</dbReference>
<evidence type="ECO:0000313" key="5">
    <source>
        <dbReference type="Proteomes" id="UP000230390"/>
    </source>
</evidence>
<feature type="domain" description="EAL" evidence="2">
    <location>
        <begin position="377"/>
        <end position="636"/>
    </location>
</feature>
<dbReference type="InterPro" id="IPR000160">
    <property type="entry name" value="GGDEF_dom"/>
</dbReference>
<dbReference type="PANTHER" id="PTHR33121">
    <property type="entry name" value="CYCLIC DI-GMP PHOSPHODIESTERASE PDEF"/>
    <property type="match status" value="1"/>
</dbReference>
<dbReference type="InterPro" id="IPR001633">
    <property type="entry name" value="EAL_dom"/>
</dbReference>
<evidence type="ECO:0000313" key="4">
    <source>
        <dbReference type="EMBL" id="PIL43584.1"/>
    </source>
</evidence>
<sequence>MISPLPDRDAAPDAPAYSLIIRDISDKRAAGEPQRPGPSPATGAPADQVTAPASAQPDSADAYEALIQFLYRTPIGLVQISADGTIEMLNPKSSSLLMPLTTDGNLGNLFAVLAGIAPELSAMASTFAAPTGVVCETLRVRLPPRAGAATEPQVLSISLLKLDAQRFMAVLEDATAEVHREQATLTRRLDNAARTDGLTKMPNRRAVQEQIRLIMTRPEAAAQGESAVMFINFDRFKQINDTLGNAAGDKVLTTMAERMRAALRPPTDRIAVAAGPSQMAARIGGDEFVVVLDGMRCTADIESVARRLLETISKPYRIVGQEIICNVSMGVVLGAQASGDADAVLRDASIAMAEAKRAGGGRYVLFDTEMRERVVRRGDIEGDLRRALQEQQLFVLYQPVVGLLDGGGTDYATGVEALVRWQHPTRGIVSPVEFIQVAEECGLIGAVGDFVLRQSCEDFVRWQAELGEGAPRLLAVNLSRAQLAQPGWTEVVSGILAATGMQAPRLQLEVTESLAAQDQQVQERLHQLKALGIKLALDDFGTGYSSLASLHLLPVDTVKIDRSFVSQGDTSHHHRVLIEATVMVARSLGMDTVAEGIETPEQAAVVRELKCDKGQGYLFSRPLSSGALLDWLGARAPQQTT</sequence>
<dbReference type="CDD" id="cd01948">
    <property type="entry name" value="EAL"/>
    <property type="match status" value="1"/>
</dbReference>
<evidence type="ECO:0000256" key="1">
    <source>
        <dbReference type="SAM" id="MobiDB-lite"/>
    </source>
</evidence>
<evidence type="ECO:0000259" key="2">
    <source>
        <dbReference type="PROSITE" id="PS50883"/>
    </source>
</evidence>
<evidence type="ECO:0000259" key="3">
    <source>
        <dbReference type="PROSITE" id="PS50887"/>
    </source>
</evidence>
<dbReference type="SUPFAM" id="SSF141868">
    <property type="entry name" value="EAL domain-like"/>
    <property type="match status" value="1"/>
</dbReference>
<name>A0A2G8TC62_9BURK</name>
<dbReference type="Pfam" id="PF00563">
    <property type="entry name" value="EAL"/>
    <property type="match status" value="1"/>
</dbReference>
<organism evidence="4 5">
    <name type="scientific">Massilia eurypsychrophila</name>
    <dbReference type="NCBI Taxonomy" id="1485217"/>
    <lineage>
        <taxon>Bacteria</taxon>
        <taxon>Pseudomonadati</taxon>
        <taxon>Pseudomonadota</taxon>
        <taxon>Betaproteobacteria</taxon>
        <taxon>Burkholderiales</taxon>
        <taxon>Oxalobacteraceae</taxon>
        <taxon>Telluria group</taxon>
        <taxon>Massilia</taxon>
    </lineage>
</organism>
<dbReference type="SMART" id="SM00267">
    <property type="entry name" value="GGDEF"/>
    <property type="match status" value="1"/>
</dbReference>
<proteinExistence type="predicted"/>
<dbReference type="NCBIfam" id="TIGR00254">
    <property type="entry name" value="GGDEF"/>
    <property type="match status" value="1"/>
</dbReference>
<reference evidence="4 5" key="1">
    <citation type="submission" date="2017-10" db="EMBL/GenBank/DDBJ databases">
        <title>Massilia psychrophilum sp. nov., a novel purple-pigmented bacterium isolated from Tianshan glacier, Xinjiang Municipality, China.</title>
        <authorList>
            <person name="Wang H."/>
        </authorList>
    </citation>
    <scope>NUCLEOTIDE SEQUENCE [LARGE SCALE GENOMIC DNA]</scope>
    <source>
        <strain evidence="4 5">JCM 30074</strain>
    </source>
</reference>
<feature type="region of interest" description="Disordered" evidence="1">
    <location>
        <begin position="25"/>
        <end position="57"/>
    </location>
</feature>
<dbReference type="SUPFAM" id="SSF55073">
    <property type="entry name" value="Nucleotide cyclase"/>
    <property type="match status" value="1"/>
</dbReference>
<dbReference type="AlphaFoldDB" id="A0A2G8TC62"/>
<dbReference type="PROSITE" id="PS50883">
    <property type="entry name" value="EAL"/>
    <property type="match status" value="1"/>
</dbReference>
<dbReference type="GO" id="GO:0071111">
    <property type="term" value="F:cyclic-guanylate-specific phosphodiesterase activity"/>
    <property type="evidence" value="ECO:0007669"/>
    <property type="project" value="InterPro"/>
</dbReference>
<keyword evidence="5" id="KW-1185">Reference proteome</keyword>
<dbReference type="InterPro" id="IPR029787">
    <property type="entry name" value="Nucleotide_cyclase"/>
</dbReference>
<dbReference type="SMART" id="SM00052">
    <property type="entry name" value="EAL"/>
    <property type="match status" value="1"/>
</dbReference>
<accession>A0A2G8TC62</accession>
<protein>
    <submittedName>
        <fullName evidence="4">GGDEF-domain containing protein</fullName>
    </submittedName>
</protein>
<dbReference type="PROSITE" id="PS50887">
    <property type="entry name" value="GGDEF"/>
    <property type="match status" value="1"/>
</dbReference>
<dbReference type="Gene3D" id="3.20.20.450">
    <property type="entry name" value="EAL domain"/>
    <property type="match status" value="1"/>
</dbReference>
<dbReference type="CDD" id="cd01949">
    <property type="entry name" value="GGDEF"/>
    <property type="match status" value="1"/>
</dbReference>
<comment type="caution">
    <text evidence="4">The sequence shown here is derived from an EMBL/GenBank/DDBJ whole genome shotgun (WGS) entry which is preliminary data.</text>
</comment>
<dbReference type="InterPro" id="IPR043128">
    <property type="entry name" value="Rev_trsase/Diguanyl_cyclase"/>
</dbReference>
<dbReference type="EMBL" id="PDOC01000013">
    <property type="protein sequence ID" value="PIL43584.1"/>
    <property type="molecule type" value="Genomic_DNA"/>
</dbReference>
<dbReference type="InterPro" id="IPR035919">
    <property type="entry name" value="EAL_sf"/>
</dbReference>
<dbReference type="Gene3D" id="3.30.70.270">
    <property type="match status" value="1"/>
</dbReference>